<dbReference type="PROSITE" id="PS50928">
    <property type="entry name" value="ABC_TM1"/>
    <property type="match status" value="1"/>
</dbReference>
<keyword evidence="6 8" id="KW-1133">Transmembrane helix</keyword>
<keyword evidence="2 8" id="KW-0813">Transport</keyword>
<evidence type="ECO:0000259" key="10">
    <source>
        <dbReference type="PROSITE" id="PS50928"/>
    </source>
</evidence>
<feature type="transmembrane region" description="Helical" evidence="8">
    <location>
        <begin position="567"/>
        <end position="588"/>
    </location>
</feature>
<evidence type="ECO:0000313" key="12">
    <source>
        <dbReference type="Proteomes" id="UP001220530"/>
    </source>
</evidence>
<dbReference type="Gene3D" id="1.10.3720.10">
    <property type="entry name" value="MetI-like"/>
    <property type="match status" value="1"/>
</dbReference>
<dbReference type="Pfam" id="PF00528">
    <property type="entry name" value="BPD_transp_1"/>
    <property type="match status" value="1"/>
</dbReference>
<dbReference type="InterPro" id="IPR000515">
    <property type="entry name" value="MetI-like"/>
</dbReference>
<evidence type="ECO:0000256" key="1">
    <source>
        <dbReference type="ARBA" id="ARBA00004651"/>
    </source>
</evidence>
<keyword evidence="9" id="KW-0732">Signal</keyword>
<gene>
    <name evidence="11" type="ORF">PSQ19_07760</name>
</gene>
<evidence type="ECO:0000313" key="11">
    <source>
        <dbReference type="EMBL" id="WDR03914.1"/>
    </source>
</evidence>
<feature type="transmembrane region" description="Helical" evidence="8">
    <location>
        <begin position="533"/>
        <end position="555"/>
    </location>
</feature>
<dbReference type="RefSeq" id="WP_282220301.1">
    <property type="nucleotide sequence ID" value="NZ_CP118246.1"/>
</dbReference>
<dbReference type="SUPFAM" id="SSF161098">
    <property type="entry name" value="MetI-like"/>
    <property type="match status" value="1"/>
</dbReference>
<dbReference type="CDD" id="cd06261">
    <property type="entry name" value="TM_PBP2"/>
    <property type="match status" value="1"/>
</dbReference>
<keyword evidence="3" id="KW-1003">Cell membrane</keyword>
<evidence type="ECO:0000256" key="2">
    <source>
        <dbReference type="ARBA" id="ARBA00022448"/>
    </source>
</evidence>
<organism evidence="11 12">
    <name type="scientific">Devosia algicola</name>
    <dbReference type="NCBI Taxonomy" id="3026418"/>
    <lineage>
        <taxon>Bacteria</taxon>
        <taxon>Pseudomonadati</taxon>
        <taxon>Pseudomonadota</taxon>
        <taxon>Alphaproteobacteria</taxon>
        <taxon>Hyphomicrobiales</taxon>
        <taxon>Devosiaceae</taxon>
        <taxon>Devosia</taxon>
    </lineage>
</organism>
<evidence type="ECO:0000256" key="4">
    <source>
        <dbReference type="ARBA" id="ARBA00022692"/>
    </source>
</evidence>
<keyword evidence="4 8" id="KW-0812">Transmembrane</keyword>
<keyword evidence="7 8" id="KW-0472">Membrane</keyword>
<evidence type="ECO:0000256" key="9">
    <source>
        <dbReference type="SAM" id="SignalP"/>
    </source>
</evidence>
<proteinExistence type="inferred from homology"/>
<dbReference type="Proteomes" id="UP001220530">
    <property type="component" value="Chromosome"/>
</dbReference>
<evidence type="ECO:0000256" key="8">
    <source>
        <dbReference type="RuleBase" id="RU363032"/>
    </source>
</evidence>
<comment type="similarity">
    <text evidence="8">Belongs to the binding-protein-dependent transport system permease family.</text>
</comment>
<evidence type="ECO:0000256" key="3">
    <source>
        <dbReference type="ARBA" id="ARBA00022475"/>
    </source>
</evidence>
<dbReference type="Gene3D" id="3.40.190.10">
    <property type="entry name" value="Periplasmic binding protein-like II"/>
    <property type="match status" value="1"/>
</dbReference>
<keyword evidence="5" id="KW-0574">Periplasm</keyword>
<dbReference type="InterPro" id="IPR006059">
    <property type="entry name" value="SBP"/>
</dbReference>
<feature type="transmembrane region" description="Helical" evidence="8">
    <location>
        <begin position="477"/>
        <end position="499"/>
    </location>
</feature>
<dbReference type="SUPFAM" id="SSF53850">
    <property type="entry name" value="Periplasmic binding protein-like II"/>
    <property type="match status" value="1"/>
</dbReference>
<evidence type="ECO:0000256" key="7">
    <source>
        <dbReference type="ARBA" id="ARBA00023136"/>
    </source>
</evidence>
<sequence length="755" mass="81892">MHKLKTTTAVAGGLALAMMAGGALAQDQVTLNIWSDTPRLSMFELYDQTHDNVTLNVTTVAPADLIAKLQLAMQAKSEIPDVVFLSDIGYTAQLSTRRSNYLMDLTDKVPQALQDEFYPNGNSPCEVNGKLYCLRNDLAHMMVWYDKPLMEKLGKAVPTTYAEFEALGAELGPEGYVLGSAVESFPLYSFLVSDGCDMAMPVEGKPDTLKIDLTTDKCTKPAAMVDAMVANGSLAKVGPFEPDFVNLAKTGKVPLIIGPTWFGEYVIKPTYEWPEGTLAAAMPLKWDDQDQPLTWSWGGGTYGGWKDTAHPDEVVDVIEWMATDIANQTDAVTLPAHEPSAIAWGAKLKADSYYADADVFDVEVGSAKYSHPGYVSLRFSVSDAIAKVVAQGMSGGGTVVDALPALQTEPDQSGQTQWLYGRIVEKRGALRAGRPAFTRGADTFMSLATSPTSAPPMTASRVAQERRKAFLDTRMSYLLLLPYLLLLLMFGLVPIGYAFGLSFFDTIEMVFWGPTNYQFVFDDFRVPASVVNVLTFVAIWVSMTVICVGALSLMLDSVGRRAATMLRTVYFLPGAVTSSAIVVLWLFVLDPSVSPFQPILQMVGWVSRADVISGIGLAGVFALMAYFSASGGWIVVFGGALASLPTEVMEAARIDGASRLQLALRIKLPMIWRSIVLMGILSFATGLQLFVEPQLMGMAGTQFAQNDWSLNQMAFQYAFRMGDFGASAALSTMLVGSSIAIALVIVFATNFYKLD</sequence>
<dbReference type="InterPro" id="IPR051393">
    <property type="entry name" value="ABC_transporter_permease"/>
</dbReference>
<name>A0ABY7YRF8_9HYPH</name>
<feature type="signal peptide" evidence="9">
    <location>
        <begin position="1"/>
        <end position="25"/>
    </location>
</feature>
<feature type="transmembrane region" description="Helical" evidence="8">
    <location>
        <begin position="609"/>
        <end position="627"/>
    </location>
</feature>
<feature type="transmembrane region" description="Helical" evidence="8">
    <location>
        <begin position="728"/>
        <end position="752"/>
    </location>
</feature>
<dbReference type="PANTHER" id="PTHR30193">
    <property type="entry name" value="ABC TRANSPORTER PERMEASE PROTEIN"/>
    <property type="match status" value="1"/>
</dbReference>
<dbReference type="PANTHER" id="PTHR30193:SF41">
    <property type="entry name" value="DIACETYLCHITOBIOSE UPTAKE SYSTEM PERMEASE PROTEIN NGCF"/>
    <property type="match status" value="1"/>
</dbReference>
<reference evidence="11 12" key="1">
    <citation type="submission" date="2023-02" db="EMBL/GenBank/DDBJ databases">
        <title>Devosia algicola sp. nov., isolated from the phycosphere of marine algae.</title>
        <authorList>
            <person name="Kim J.M."/>
            <person name="Lee J.K."/>
            <person name="Choi B.J."/>
            <person name="Bayburt H."/>
            <person name="Jeon C.O."/>
        </authorList>
    </citation>
    <scope>NUCLEOTIDE SEQUENCE [LARGE SCALE GENOMIC DNA]</scope>
    <source>
        <strain evidence="11 12">G20-9</strain>
    </source>
</reference>
<feature type="domain" description="ABC transmembrane type-1" evidence="10">
    <location>
        <begin position="530"/>
        <end position="745"/>
    </location>
</feature>
<dbReference type="EMBL" id="CP118246">
    <property type="protein sequence ID" value="WDR03914.1"/>
    <property type="molecule type" value="Genomic_DNA"/>
</dbReference>
<protein>
    <submittedName>
        <fullName evidence="11">Extracellular solute-binding protein</fullName>
    </submittedName>
</protein>
<dbReference type="Pfam" id="PF01547">
    <property type="entry name" value="SBP_bac_1"/>
    <property type="match status" value="1"/>
</dbReference>
<dbReference type="InterPro" id="IPR035906">
    <property type="entry name" value="MetI-like_sf"/>
</dbReference>
<evidence type="ECO:0000256" key="6">
    <source>
        <dbReference type="ARBA" id="ARBA00022989"/>
    </source>
</evidence>
<feature type="chain" id="PRO_5047313116" evidence="9">
    <location>
        <begin position="26"/>
        <end position="755"/>
    </location>
</feature>
<keyword evidence="12" id="KW-1185">Reference proteome</keyword>
<evidence type="ECO:0000256" key="5">
    <source>
        <dbReference type="ARBA" id="ARBA00022764"/>
    </source>
</evidence>
<accession>A0ABY7YRF8</accession>
<comment type="subcellular location">
    <subcellularLocation>
        <location evidence="1 8">Cell membrane</location>
        <topology evidence="1 8">Multi-pass membrane protein</topology>
    </subcellularLocation>
</comment>
<feature type="transmembrane region" description="Helical" evidence="8">
    <location>
        <begin position="670"/>
        <end position="691"/>
    </location>
</feature>